<dbReference type="EMBL" id="JBEHHI010000001">
    <property type="protein sequence ID" value="MEX5727012.1"/>
    <property type="molecule type" value="Genomic_DNA"/>
</dbReference>
<sequence>MQIGILETGHAPDALRAAHGDYSEMIARMLGGEGFSFRAWNVEAMAFPDSVHAAEGWLITGSRHGVYDDLPFIPPLEEFVRAAIAENVPIVGICFGHQIIARALGGRVEKFAGGWEVGPTEYEIEGQSYRLQAWHQDQVITPPDGAETVGTAPGCAHAALIYGDRAYSVQPHPEYGPAFIEGLMQVRAPGVVPPDRLAAARAVLDRSTAPSSARMAARMAAFLRREEPAP</sequence>
<dbReference type="CDD" id="cd01741">
    <property type="entry name" value="GATase1_1"/>
    <property type="match status" value="1"/>
</dbReference>
<dbReference type="InterPro" id="IPR029062">
    <property type="entry name" value="Class_I_gatase-like"/>
</dbReference>
<evidence type="ECO:0000313" key="2">
    <source>
        <dbReference type="EMBL" id="MEX5727012.1"/>
    </source>
</evidence>
<dbReference type="RefSeq" id="WP_125403508.1">
    <property type="nucleotide sequence ID" value="NZ_JBEHHI010000001.1"/>
</dbReference>
<evidence type="ECO:0000259" key="1">
    <source>
        <dbReference type="Pfam" id="PF00117"/>
    </source>
</evidence>
<dbReference type="PANTHER" id="PTHR42695:SF5">
    <property type="entry name" value="GLUTAMINE AMIDOTRANSFERASE YLR126C-RELATED"/>
    <property type="match status" value="1"/>
</dbReference>
<feature type="domain" description="Glutamine amidotransferase" evidence="1">
    <location>
        <begin position="22"/>
        <end position="176"/>
    </location>
</feature>
<dbReference type="PANTHER" id="PTHR42695">
    <property type="entry name" value="GLUTAMINE AMIDOTRANSFERASE YLR126C-RELATED"/>
    <property type="match status" value="1"/>
</dbReference>
<dbReference type="Pfam" id="PF00117">
    <property type="entry name" value="GATase"/>
    <property type="match status" value="1"/>
</dbReference>
<dbReference type="PROSITE" id="PS51273">
    <property type="entry name" value="GATASE_TYPE_1"/>
    <property type="match status" value="1"/>
</dbReference>
<name>A0ABV3XNW5_9RHOB</name>
<dbReference type="Gene3D" id="3.40.50.880">
    <property type="match status" value="1"/>
</dbReference>
<dbReference type="Proteomes" id="UP001560019">
    <property type="component" value="Unassembled WGS sequence"/>
</dbReference>
<reference evidence="2 3" key="1">
    <citation type="submission" date="2024-06" db="EMBL/GenBank/DDBJ databases">
        <title>Genome of Rhodovulum iodosum, a marine photoferrotroph.</title>
        <authorList>
            <person name="Bianchini G."/>
            <person name="Nikeleit V."/>
            <person name="Kappler A."/>
            <person name="Bryce C."/>
            <person name="Sanchez-Baracaldo P."/>
        </authorList>
    </citation>
    <scope>NUCLEOTIDE SEQUENCE [LARGE SCALE GENOMIC DNA]</scope>
    <source>
        <strain evidence="2 3">UT/N1</strain>
    </source>
</reference>
<dbReference type="InterPro" id="IPR044992">
    <property type="entry name" value="ChyE-like"/>
</dbReference>
<dbReference type="SUPFAM" id="SSF52317">
    <property type="entry name" value="Class I glutamine amidotransferase-like"/>
    <property type="match status" value="1"/>
</dbReference>
<dbReference type="InterPro" id="IPR017926">
    <property type="entry name" value="GATASE"/>
</dbReference>
<protein>
    <submittedName>
        <fullName evidence="2">GMP synthase-like glutamine amidotransferase</fullName>
    </submittedName>
</protein>
<proteinExistence type="predicted"/>
<comment type="caution">
    <text evidence="2">The sequence shown here is derived from an EMBL/GenBank/DDBJ whole genome shotgun (WGS) entry which is preliminary data.</text>
</comment>
<gene>
    <name evidence="2" type="ORF">Ga0609869_000365</name>
</gene>
<keyword evidence="3" id="KW-1185">Reference proteome</keyword>
<accession>A0ABV3XNW5</accession>
<organism evidence="2 3">
    <name type="scientific">Rhodovulum iodosum</name>
    <dbReference type="NCBI Taxonomy" id="68291"/>
    <lineage>
        <taxon>Bacteria</taxon>
        <taxon>Pseudomonadati</taxon>
        <taxon>Pseudomonadota</taxon>
        <taxon>Alphaproteobacteria</taxon>
        <taxon>Rhodobacterales</taxon>
        <taxon>Paracoccaceae</taxon>
        <taxon>Rhodovulum</taxon>
    </lineage>
</organism>
<evidence type="ECO:0000313" key="3">
    <source>
        <dbReference type="Proteomes" id="UP001560019"/>
    </source>
</evidence>